<feature type="region of interest" description="Disordered" evidence="1">
    <location>
        <begin position="1"/>
        <end position="40"/>
    </location>
</feature>
<dbReference type="InterPro" id="IPR058915">
    <property type="entry name" value="AcrVA2-like"/>
</dbReference>
<dbReference type="AlphaFoldDB" id="A0A2N5MZN8"/>
<gene>
    <name evidence="2" type="ORF">B8V81_5079</name>
</gene>
<comment type="caution">
    <text evidence="2">The sequence shown here is derived from an EMBL/GenBank/DDBJ whole genome shotgun (WGS) entry which is preliminary data.</text>
</comment>
<name>A0A2N5MZN8_9BACL</name>
<evidence type="ECO:0000256" key="1">
    <source>
        <dbReference type="SAM" id="MobiDB-lite"/>
    </source>
</evidence>
<keyword evidence="3" id="KW-1185">Reference proteome</keyword>
<dbReference type="CDD" id="cd22987">
    <property type="entry name" value="AcrVA2-like"/>
    <property type="match status" value="1"/>
</dbReference>
<evidence type="ECO:0000313" key="2">
    <source>
        <dbReference type="EMBL" id="PLT43539.1"/>
    </source>
</evidence>
<organism evidence="2 3">
    <name type="scientific">Paenibacillus pasadenensis</name>
    <dbReference type="NCBI Taxonomy" id="217090"/>
    <lineage>
        <taxon>Bacteria</taxon>
        <taxon>Bacillati</taxon>
        <taxon>Bacillota</taxon>
        <taxon>Bacilli</taxon>
        <taxon>Bacillales</taxon>
        <taxon>Paenibacillaceae</taxon>
        <taxon>Paenibacillus</taxon>
    </lineage>
</organism>
<accession>A0A2N5MZN8</accession>
<proteinExistence type="predicted"/>
<dbReference type="EMBL" id="NFEZ01000005">
    <property type="protein sequence ID" value="PLT43539.1"/>
    <property type="molecule type" value="Genomic_DNA"/>
</dbReference>
<evidence type="ECO:0000313" key="3">
    <source>
        <dbReference type="Proteomes" id="UP000234789"/>
    </source>
</evidence>
<dbReference type="Proteomes" id="UP000234789">
    <property type="component" value="Unassembled WGS sequence"/>
</dbReference>
<dbReference type="Pfam" id="PF26125">
    <property type="entry name" value="AcrVA2-like"/>
    <property type="match status" value="1"/>
</dbReference>
<protein>
    <submittedName>
        <fullName evidence="2">FinQ</fullName>
    </submittedName>
</protein>
<reference evidence="2 3" key="1">
    <citation type="submission" date="2017-05" db="EMBL/GenBank/DDBJ databases">
        <title>Functional genome analysis of Paenibacillus pasadenensis strain R16: insights on endophytic life style and antifungal activity.</title>
        <authorList>
            <person name="Passera A."/>
            <person name="Marcolungo L."/>
            <person name="Casati P."/>
            <person name="Brasca M."/>
            <person name="Quaglino F."/>
            <person name="Delledonne M."/>
        </authorList>
    </citation>
    <scope>NUCLEOTIDE SEQUENCE [LARGE SCALE GENOMIC DNA]</scope>
    <source>
        <strain evidence="2 3">R16</strain>
    </source>
</reference>
<sequence length="373" mass="41697">MDPGGAKRARKEGKTINVPGDSRERSFSGRAAAGSKPGCYNRRIEGAKGMSRMDPKEHLNEWMRHYPDTGKHVTSFRAGRGSDLPEWPEWCFLPMAAWYAMVTSKASNAERGLDAIADVGKLAAIGTWRYTQGVYRVQPDMLAALTNSTIFGDLPSEVFHRLPEWCVYVETPGLNWFEHELLGFFAHLEWDANTGREELRLLLNLHGGDLVVVPLHIGNWTVAEALEKPLEEAKKQAGLLNLPLPADQLLAYARGAKDYTSKLISLLLYLCSDKPEIDDARKPGHSPGGRPQPVKTKRGLVLFAAEAVRTWQVGEQTGERLRVQRLAGGSEVRERGSKRVHVRRGHWYGYWTGPRTGDQSFIYRWISPLVAGS</sequence>